<keyword evidence="4" id="KW-1185">Reference proteome</keyword>
<accession>A0AAV9VTX3</accession>
<feature type="transmembrane region" description="Helical" evidence="2">
    <location>
        <begin position="426"/>
        <end position="447"/>
    </location>
</feature>
<comment type="caution">
    <text evidence="3">The sequence shown here is derived from an EMBL/GenBank/DDBJ whole genome shotgun (WGS) entry which is preliminary data.</text>
</comment>
<dbReference type="Proteomes" id="UP001370758">
    <property type="component" value="Unassembled WGS sequence"/>
</dbReference>
<keyword evidence="2" id="KW-0472">Membrane</keyword>
<proteinExistence type="predicted"/>
<keyword evidence="2" id="KW-0812">Transmembrane</keyword>
<feature type="region of interest" description="Disordered" evidence="1">
    <location>
        <begin position="78"/>
        <end position="118"/>
    </location>
</feature>
<feature type="compositionally biased region" description="Low complexity" evidence="1">
    <location>
        <begin position="78"/>
        <end position="88"/>
    </location>
</feature>
<feature type="compositionally biased region" description="Basic and acidic residues" evidence="1">
    <location>
        <begin position="176"/>
        <end position="191"/>
    </location>
</feature>
<gene>
    <name evidence="3" type="ORF">TWF481_001649</name>
</gene>
<evidence type="ECO:0000313" key="4">
    <source>
        <dbReference type="Proteomes" id="UP001370758"/>
    </source>
</evidence>
<feature type="compositionally biased region" description="Polar residues" evidence="1">
    <location>
        <begin position="192"/>
        <end position="204"/>
    </location>
</feature>
<organism evidence="3 4">
    <name type="scientific">Arthrobotrys musiformis</name>
    <dbReference type="NCBI Taxonomy" id="47236"/>
    <lineage>
        <taxon>Eukaryota</taxon>
        <taxon>Fungi</taxon>
        <taxon>Dikarya</taxon>
        <taxon>Ascomycota</taxon>
        <taxon>Pezizomycotina</taxon>
        <taxon>Orbiliomycetes</taxon>
        <taxon>Orbiliales</taxon>
        <taxon>Orbiliaceae</taxon>
        <taxon>Arthrobotrys</taxon>
    </lineage>
</organism>
<feature type="region of interest" description="Disordered" evidence="1">
    <location>
        <begin position="173"/>
        <end position="253"/>
    </location>
</feature>
<name>A0AAV9VTX3_9PEZI</name>
<feature type="compositionally biased region" description="Pro residues" evidence="1">
    <location>
        <begin position="242"/>
        <end position="252"/>
    </location>
</feature>
<feature type="region of interest" description="Disordered" evidence="1">
    <location>
        <begin position="1"/>
        <end position="29"/>
    </location>
</feature>
<sequence length="684" mass="74281">MASQDTSAGELEAGPSTPRYQLARNTRGRLSLVSDIENISGDEYYPRDDNLSPTNSLFTAALADDSIRAGLQYPTVISPTTSNLQSQPPTSPPPPTPFPTSGGLPVPSTESYGPSVPSVYGPSIPSTYGPPSTYGLPVPQIYGTPGSSPYHSGLGVPMPHDARMSIVSDQSIPDLGYHDDLTESNETDKSKTLTAGSHNSQQAGHTERSDSIHTQSSIGALGSKDPYGTPVVGTESIRDSLAPPPPFLPPKIPLRGQDLGLEVRTRQGSDQIINSAPVTARASQPPPVIRTRQESNQTASSFAMFTPISPIQRQVRFSNADMKTVVPGEGSVPPLPIPPHVIEMLRNTQPKPRAPHYFHGPPPPHGAENPPPGYVTTREVVLSPTLTPTLTPDGRTKSWSEKVGFFDPTDKDPSKPWWRRRKGYCFWIIIGLAGLAIVVGTIVGIVIGREMGQRRGRSGWWAARNATEMPPPGGFLGTWAYTTTLMNETTGCAPTADGQETDLWRCPPYETPPSASKAVWSFFISRRNTTNATTVDNESPLYISSGGNPFAYVFPSQHLYLMRYPNTNTSFYQFSLNYTRTSSVFVDGREATCEFPNSVLTAQMFVNNTEFRWKKGDATGNVYRGEWPGNVYITEEKFGGGKQVVCRDKETLDVLALNDVTAKNGLGDCLCDYQKLGPVPDEES</sequence>
<feature type="compositionally biased region" description="Pro residues" evidence="1">
    <location>
        <begin position="89"/>
        <end position="98"/>
    </location>
</feature>
<protein>
    <submittedName>
        <fullName evidence="3">Uncharacterized protein</fullName>
    </submittedName>
</protein>
<reference evidence="3 4" key="1">
    <citation type="submission" date="2023-08" db="EMBL/GenBank/DDBJ databases">
        <authorList>
            <person name="Palmer J.M."/>
        </authorList>
    </citation>
    <scope>NUCLEOTIDE SEQUENCE [LARGE SCALE GENOMIC DNA]</scope>
    <source>
        <strain evidence="3 4">TWF481</strain>
    </source>
</reference>
<keyword evidence="2" id="KW-1133">Transmembrane helix</keyword>
<dbReference type="AlphaFoldDB" id="A0AAV9VTX3"/>
<evidence type="ECO:0000313" key="3">
    <source>
        <dbReference type="EMBL" id="KAK6496659.1"/>
    </source>
</evidence>
<dbReference type="EMBL" id="JAVHJL010000010">
    <property type="protein sequence ID" value="KAK6496659.1"/>
    <property type="molecule type" value="Genomic_DNA"/>
</dbReference>
<evidence type="ECO:0000256" key="2">
    <source>
        <dbReference type="SAM" id="Phobius"/>
    </source>
</evidence>
<evidence type="ECO:0000256" key="1">
    <source>
        <dbReference type="SAM" id="MobiDB-lite"/>
    </source>
</evidence>